<organism evidence="4 6">
    <name type="scientific">Agrilus planipennis</name>
    <name type="common">Emerald ash borer</name>
    <name type="synonym">Agrilus marcopoli</name>
    <dbReference type="NCBI Taxonomy" id="224129"/>
    <lineage>
        <taxon>Eukaryota</taxon>
        <taxon>Metazoa</taxon>
        <taxon>Ecdysozoa</taxon>
        <taxon>Arthropoda</taxon>
        <taxon>Hexapoda</taxon>
        <taxon>Insecta</taxon>
        <taxon>Pterygota</taxon>
        <taxon>Neoptera</taxon>
        <taxon>Endopterygota</taxon>
        <taxon>Coleoptera</taxon>
        <taxon>Polyphaga</taxon>
        <taxon>Elateriformia</taxon>
        <taxon>Buprestoidea</taxon>
        <taxon>Buprestidae</taxon>
        <taxon>Agrilinae</taxon>
        <taxon>Agrilus</taxon>
    </lineage>
</organism>
<dbReference type="Proteomes" id="UP000192223">
    <property type="component" value="Unplaced"/>
</dbReference>
<evidence type="ECO:0000313" key="5">
    <source>
        <dbReference type="RefSeq" id="XP_025830372.1"/>
    </source>
</evidence>
<dbReference type="RefSeq" id="XP_025830408.1">
    <property type="nucleotide sequence ID" value="XM_025974623.1"/>
</dbReference>
<protein>
    <submittedName>
        <fullName evidence="5 6">Lipoyltransferase 1, mitochondrial-like</fullName>
    </submittedName>
</protein>
<comment type="pathway">
    <text evidence="1">Protein modification; protein lipoylation via exogenous pathway; protein N(6)-(lipoyl)lysine from lipoate: step 2/2.</text>
</comment>
<name>A0A7F5R4H9_AGRPL</name>
<keyword evidence="4" id="KW-1185">Reference proteome</keyword>
<dbReference type="GO" id="GO:0017118">
    <property type="term" value="F:lipoyltransferase activity"/>
    <property type="evidence" value="ECO:0007669"/>
    <property type="project" value="TreeGrafter"/>
</dbReference>
<dbReference type="AlphaFoldDB" id="A0A7F5R4H9"/>
<evidence type="ECO:0000313" key="6">
    <source>
        <dbReference type="RefSeq" id="XP_025830408.1"/>
    </source>
</evidence>
<sequence length="367" mass="42298">MVLGQGKISSFTFALCKVSSKYYSTTKTIQKSVFISQSKDVFENLALEEWLYSNMNFKNHHVLMLWRNDPCIIMGRHANPWVDIGNNQKSNMQIARRQSAGKTVYQDNGNLNFTFFAPSKHLMQTHNLEVIKRAIFRKYSIHIDVENNKLFLRNMKLGEAALKIGYPNSYHHCSIRVENSKQEFEKKMWNLNCENHKVTVSGMLSAVGWEFLRTDMVTLIDGGQEEANKQKGFHMVNPKEAWFPGINSIKEKLESWEWCYGYPHDFTVTRSLRIPLEFSKPDFDSKENMKLKIVIKKGIVSDIFFFIPPGLTNTGFTGEASVISNIKGQKFNKHILQYLMASLGQSEDSSDKEKAINQHMQRVVTSL</sequence>
<feature type="domain" description="BPL/LPL catalytic" evidence="3">
    <location>
        <begin position="57"/>
        <end position="219"/>
    </location>
</feature>
<dbReference type="GO" id="GO:0009249">
    <property type="term" value="P:protein lipoylation"/>
    <property type="evidence" value="ECO:0007669"/>
    <property type="project" value="InterPro"/>
</dbReference>
<dbReference type="KEGG" id="apln:112904486"/>
<dbReference type="PANTHER" id="PTHR12561">
    <property type="entry name" value="LIPOATE-PROTEIN LIGASE"/>
    <property type="match status" value="1"/>
</dbReference>
<dbReference type="UniPathway" id="UPA00537">
    <property type="reaction ID" value="UER00595"/>
</dbReference>
<dbReference type="KEGG" id="apln:108739263"/>
<comment type="similarity">
    <text evidence="2">Belongs to the LplA family.</text>
</comment>
<evidence type="ECO:0000256" key="2">
    <source>
        <dbReference type="ARBA" id="ARBA00008242"/>
    </source>
</evidence>
<dbReference type="Gene3D" id="3.30.930.10">
    <property type="entry name" value="Bira Bifunctional Protein, Domain 2"/>
    <property type="match status" value="1"/>
</dbReference>
<dbReference type="InterPro" id="IPR004143">
    <property type="entry name" value="BPL_LPL_catalytic"/>
</dbReference>
<dbReference type="Gene3D" id="3.30.390.50">
    <property type="entry name" value="CO dehydrogenase flavoprotein, C-terminal domain"/>
    <property type="match status" value="1"/>
</dbReference>
<dbReference type="PROSITE" id="PS51733">
    <property type="entry name" value="BPL_LPL_CATALYTIC"/>
    <property type="match status" value="1"/>
</dbReference>
<dbReference type="PANTHER" id="PTHR12561:SF3">
    <property type="entry name" value="LIPOYLTRANSFERASE 1, MITOCHONDRIAL"/>
    <property type="match status" value="1"/>
</dbReference>
<dbReference type="InterPro" id="IPR004562">
    <property type="entry name" value="LipoylTrfase_LipoateP_Ligase"/>
</dbReference>
<evidence type="ECO:0000256" key="1">
    <source>
        <dbReference type="ARBA" id="ARBA00005085"/>
    </source>
</evidence>
<evidence type="ECO:0000313" key="4">
    <source>
        <dbReference type="Proteomes" id="UP000192223"/>
    </source>
</evidence>
<dbReference type="Pfam" id="PF21948">
    <property type="entry name" value="LplA-B_cat"/>
    <property type="match status" value="1"/>
</dbReference>
<reference evidence="5 6" key="1">
    <citation type="submission" date="2025-04" db="UniProtKB">
        <authorList>
            <consortium name="RefSeq"/>
        </authorList>
    </citation>
    <scope>IDENTIFICATION</scope>
    <source>
        <tissue evidence="5 6">Entire body</tissue>
    </source>
</reference>
<dbReference type="RefSeq" id="XP_025830372.1">
    <property type="nucleotide sequence ID" value="XM_025974587.1"/>
</dbReference>
<gene>
    <name evidence="6" type="primary">LOC112904486</name>
    <name evidence="5" type="synonym">LOC108739263</name>
</gene>
<dbReference type="SUPFAM" id="SSF55681">
    <property type="entry name" value="Class II aaRS and biotin synthetases"/>
    <property type="match status" value="1"/>
</dbReference>
<dbReference type="OrthoDB" id="201621at2759"/>
<dbReference type="GeneID" id="112904486"/>
<dbReference type="InterPro" id="IPR045864">
    <property type="entry name" value="aa-tRNA-synth_II/BPL/LPL"/>
</dbReference>
<evidence type="ECO:0000259" key="3">
    <source>
        <dbReference type="PROSITE" id="PS51733"/>
    </source>
</evidence>
<dbReference type="GO" id="GO:0005739">
    <property type="term" value="C:mitochondrion"/>
    <property type="evidence" value="ECO:0007669"/>
    <property type="project" value="TreeGrafter"/>
</dbReference>
<proteinExistence type="inferred from homology"/>
<accession>A0A7F5R4H9</accession>